<evidence type="ECO:0000256" key="1">
    <source>
        <dbReference type="SAM" id="SignalP"/>
    </source>
</evidence>
<dbReference type="OrthoDB" id="5624957at2"/>
<evidence type="ECO:0000313" key="4">
    <source>
        <dbReference type="Proteomes" id="UP000000639"/>
    </source>
</evidence>
<dbReference type="EMBL" id="CP000510">
    <property type="protein sequence ID" value="ABM04840.1"/>
    <property type="molecule type" value="Genomic_DNA"/>
</dbReference>
<accession>A1SZC5</accession>
<dbReference type="HOGENOM" id="CLU_033153_0_0_6"/>
<evidence type="ECO:0000313" key="3">
    <source>
        <dbReference type="EMBL" id="ABM04840.1"/>
    </source>
</evidence>
<feature type="chain" id="PRO_5002637861" description="DUF2135 domain-containing protein" evidence="1">
    <location>
        <begin position="23"/>
        <end position="446"/>
    </location>
</feature>
<dbReference type="AlphaFoldDB" id="A1SZC5"/>
<dbReference type="KEGG" id="pin:Ping_3152"/>
<dbReference type="Pfam" id="PF09906">
    <property type="entry name" value="DUF2135"/>
    <property type="match status" value="1"/>
</dbReference>
<dbReference type="RefSeq" id="WP_011771394.1">
    <property type="nucleotide sequence ID" value="NC_008709.1"/>
</dbReference>
<proteinExistence type="predicted"/>
<dbReference type="Gene3D" id="2.60.120.380">
    <property type="match status" value="1"/>
</dbReference>
<feature type="domain" description="DUF2135" evidence="2">
    <location>
        <begin position="376"/>
        <end position="432"/>
    </location>
</feature>
<feature type="signal peptide" evidence="1">
    <location>
        <begin position="1"/>
        <end position="22"/>
    </location>
</feature>
<keyword evidence="4" id="KW-1185">Reference proteome</keyword>
<dbReference type="eggNOG" id="COG4676">
    <property type="taxonomic scope" value="Bacteria"/>
</dbReference>
<dbReference type="InterPro" id="IPR019220">
    <property type="entry name" value="DUF2135"/>
</dbReference>
<gene>
    <name evidence="3" type="ordered locus">Ping_3152</name>
</gene>
<dbReference type="Proteomes" id="UP000000639">
    <property type="component" value="Chromosome"/>
</dbReference>
<protein>
    <recommendedName>
        <fullName evidence="2">DUF2135 domain-containing protein</fullName>
    </recommendedName>
</protein>
<sequence length="446" mass="48162">MKKRSLLFPALLCASLTTPSYAMLNGCVDTTDADKKTAVYFANGILTSPYAAENMAFKMGIAYKNQFKNLHEDSSYEFSDAYNYSQGKLTDIAQVLQQKMDEEGVAGISGYQIYELISSGLNNDPIRAVLAAFLSTTTNAIYTDALLEELGELMTSASVEAIADSLMVNSEHIGLYEANLIAGKRVLIMPHSQGNLFTNNAVAAVKTRQPDWADSIDYFGIANPAALTVGGAGYVTADDDRVIGILSLMENVLASNLDNDPSALPSFFGGDSRSNTNHLIVEDYWDARLASRAVIDTNMLRLAQNTPFPLQIAGTGAIRASLSWGGQPDVDLHAYEPNGRHVYYRSKTGDDGILDVDDTSGFGPENYTVACESVNAGTYQIGVNYFRGNATETAKVTVFLGDGRTITPRELMLNQAEGSYGNDNPATMFEITVTDDGEGNAIYSVQ</sequence>
<organism evidence="3 4">
    <name type="scientific">Psychromonas ingrahamii (strain DSM 17664 / CCUG 51855 / 37)</name>
    <dbReference type="NCBI Taxonomy" id="357804"/>
    <lineage>
        <taxon>Bacteria</taxon>
        <taxon>Pseudomonadati</taxon>
        <taxon>Pseudomonadota</taxon>
        <taxon>Gammaproteobacteria</taxon>
        <taxon>Alteromonadales</taxon>
        <taxon>Psychromonadaceae</taxon>
        <taxon>Psychromonas</taxon>
    </lineage>
</organism>
<reference evidence="3 4" key="1">
    <citation type="submission" date="2007-01" db="EMBL/GenBank/DDBJ databases">
        <title>Complete sequence of Psychromonas ingrahamii 37.</title>
        <authorList>
            <consortium name="US DOE Joint Genome Institute"/>
            <person name="Copeland A."/>
            <person name="Lucas S."/>
            <person name="Lapidus A."/>
            <person name="Barry K."/>
            <person name="Detter J.C."/>
            <person name="Glavina del Rio T."/>
            <person name="Hammon N."/>
            <person name="Israni S."/>
            <person name="Dalin E."/>
            <person name="Tice H."/>
            <person name="Pitluck S."/>
            <person name="Thompson L.S."/>
            <person name="Brettin T."/>
            <person name="Bruce D."/>
            <person name="Han C."/>
            <person name="Tapia R."/>
            <person name="Schmutz J."/>
            <person name="Larimer F."/>
            <person name="Land M."/>
            <person name="Hauser L."/>
            <person name="Kyrpides N."/>
            <person name="Ivanova N."/>
            <person name="Staley J."/>
            <person name="Richardson P."/>
        </authorList>
    </citation>
    <scope>NUCLEOTIDE SEQUENCE [LARGE SCALE GENOMIC DNA]</scope>
    <source>
        <strain evidence="3 4">37</strain>
    </source>
</reference>
<name>A1SZC5_PSYIN</name>
<evidence type="ECO:0000259" key="2">
    <source>
        <dbReference type="Pfam" id="PF09906"/>
    </source>
</evidence>
<keyword evidence="1" id="KW-0732">Signal</keyword>